<organism evidence="7">
    <name type="scientific">Lichtheimia ramosa</name>
    <dbReference type="NCBI Taxonomy" id="688394"/>
    <lineage>
        <taxon>Eukaryota</taxon>
        <taxon>Fungi</taxon>
        <taxon>Fungi incertae sedis</taxon>
        <taxon>Mucoromycota</taxon>
        <taxon>Mucoromycotina</taxon>
        <taxon>Mucoromycetes</taxon>
        <taxon>Mucorales</taxon>
        <taxon>Lichtheimiaceae</taxon>
        <taxon>Lichtheimia</taxon>
    </lineage>
</organism>
<feature type="region of interest" description="Disordered" evidence="6">
    <location>
        <begin position="166"/>
        <end position="186"/>
    </location>
</feature>
<dbReference type="Pfam" id="PF04855">
    <property type="entry name" value="SNF5"/>
    <property type="match status" value="1"/>
</dbReference>
<dbReference type="GO" id="GO:0000228">
    <property type="term" value="C:nuclear chromosome"/>
    <property type="evidence" value="ECO:0007669"/>
    <property type="project" value="InterPro"/>
</dbReference>
<protein>
    <submittedName>
        <fullName evidence="7">Uncharacterized protein</fullName>
    </submittedName>
</protein>
<comment type="subcellular location">
    <subcellularLocation>
        <location evidence="1">Nucleus</location>
    </subcellularLocation>
</comment>
<evidence type="ECO:0000256" key="6">
    <source>
        <dbReference type="SAM" id="MobiDB-lite"/>
    </source>
</evidence>
<evidence type="ECO:0000256" key="2">
    <source>
        <dbReference type="ARBA" id="ARBA00010239"/>
    </source>
</evidence>
<keyword evidence="3" id="KW-0805">Transcription regulation</keyword>
<feature type="compositionally biased region" description="Low complexity" evidence="6">
    <location>
        <begin position="547"/>
        <end position="556"/>
    </location>
</feature>
<evidence type="ECO:0000256" key="4">
    <source>
        <dbReference type="ARBA" id="ARBA00023163"/>
    </source>
</evidence>
<dbReference type="EMBL" id="LK023317">
    <property type="protein sequence ID" value="CDS05612.1"/>
    <property type="molecule type" value="Genomic_DNA"/>
</dbReference>
<proteinExistence type="inferred from homology"/>
<dbReference type="PANTHER" id="PTHR10019">
    <property type="entry name" value="SNF5"/>
    <property type="match status" value="1"/>
</dbReference>
<gene>
    <name evidence="7" type="ORF">LRAMOSA08139</name>
</gene>
<dbReference type="GO" id="GO:0006338">
    <property type="term" value="P:chromatin remodeling"/>
    <property type="evidence" value="ECO:0007669"/>
    <property type="project" value="InterPro"/>
</dbReference>
<evidence type="ECO:0000256" key="1">
    <source>
        <dbReference type="ARBA" id="ARBA00004123"/>
    </source>
</evidence>
<keyword evidence="5" id="KW-0539">Nucleus</keyword>
<name>A0A077WG04_9FUNG</name>
<evidence type="ECO:0000313" key="7">
    <source>
        <dbReference type="EMBL" id="CDS05612.1"/>
    </source>
</evidence>
<dbReference type="OrthoDB" id="515064at2759"/>
<dbReference type="AlphaFoldDB" id="A0A077WG04"/>
<reference evidence="7" key="1">
    <citation type="journal article" date="2014" name="Genome Announc.">
        <title>De novo whole-genome sequence and genome annotation of Lichtheimia ramosa.</title>
        <authorList>
            <person name="Linde J."/>
            <person name="Schwartze V."/>
            <person name="Binder U."/>
            <person name="Lass-Florl C."/>
            <person name="Voigt K."/>
            <person name="Horn F."/>
        </authorList>
    </citation>
    <scope>NUCLEOTIDE SEQUENCE</scope>
    <source>
        <strain evidence="7">JMRC FSU:6197</strain>
    </source>
</reference>
<accession>A0A077WG04</accession>
<comment type="similarity">
    <text evidence="2">Belongs to the SNF5 family.</text>
</comment>
<feature type="region of interest" description="Disordered" evidence="6">
    <location>
        <begin position="547"/>
        <end position="570"/>
    </location>
</feature>
<evidence type="ECO:0000256" key="3">
    <source>
        <dbReference type="ARBA" id="ARBA00023015"/>
    </source>
</evidence>
<sequence>MHLSSGNMKQHPQQLAAMYNMQLQQQQQQRFSQPNMFPGALTPNQAPWPIAEQQHSLMNAMGRSPMSKMTQLNSTSTPMVQPTTAAAQLATRAPVVPAVNNAMMPHIEPVAADTETRKRNLLLYQHRDQLYQEALNIQHKRHIALAQEKKREIDWIQRQRQTRMRAGPIPVFGPGYTGGGGNQQTGLETRVVYPNQRKRLRRSRELRFRHDQLVEQGEKYDTLVPIRLELEVDGYKLRDTFTWNMHETLITPEQFAEIMCEDLQLPPSTFVPLISRGIHDQLEDYYLNAGSAVMDGDGSDVEKETAEFLAQCKESSNFVVKVDKEEDLEQRKRKHTELRMLIKLDIIVGNRALLDQFEWDIACQRNDAEEFADKLTKELGLGGEFKTAIAHSIREQAHSFIKSLLLVGYEFDGAPISDDDLRQSFLPALKSIIRDLDSVERFTPAILELTDAELDKIEKDRMRDARRKRRQARGRRGVVLPDREPQKTFRTGIAVAPEQDVSDEQFLMNVGMVNGVHTRGSTPTSNLEPMHSQRKSALRARMNIAADAASSHHTSASPPPYRGQQGGVQGVIPLNTGNRFSMMDQRSISGQRI</sequence>
<keyword evidence="4" id="KW-0804">Transcription</keyword>
<dbReference type="InterPro" id="IPR006939">
    <property type="entry name" value="SNF5"/>
</dbReference>
<evidence type="ECO:0000256" key="5">
    <source>
        <dbReference type="ARBA" id="ARBA00023242"/>
    </source>
</evidence>